<dbReference type="Pfam" id="PF16430">
    <property type="entry name" value="DUF5027"/>
    <property type="match status" value="1"/>
</dbReference>
<evidence type="ECO:0000313" key="2">
    <source>
        <dbReference type="Proteomes" id="UP001501734"/>
    </source>
</evidence>
<keyword evidence="2" id="KW-1185">Reference proteome</keyword>
<dbReference type="EMBL" id="BAABDL010000019">
    <property type="protein sequence ID" value="GAA4060360.1"/>
    <property type="molecule type" value="Genomic_DNA"/>
</dbReference>
<organism evidence="1 2">
    <name type="scientific">Amphibacillus indicireducens</name>
    <dbReference type="NCBI Taxonomy" id="1076330"/>
    <lineage>
        <taxon>Bacteria</taxon>
        <taxon>Bacillati</taxon>
        <taxon>Bacillota</taxon>
        <taxon>Bacilli</taxon>
        <taxon>Bacillales</taxon>
        <taxon>Bacillaceae</taxon>
        <taxon>Amphibacillus</taxon>
    </lineage>
</organism>
<protein>
    <recommendedName>
        <fullName evidence="3">DUF4352 domain-containing protein</fullName>
    </recommendedName>
</protein>
<proteinExistence type="predicted"/>
<reference evidence="2" key="1">
    <citation type="journal article" date="2019" name="Int. J. Syst. Evol. Microbiol.">
        <title>The Global Catalogue of Microorganisms (GCM) 10K type strain sequencing project: providing services to taxonomists for standard genome sequencing and annotation.</title>
        <authorList>
            <consortium name="The Broad Institute Genomics Platform"/>
            <consortium name="The Broad Institute Genome Sequencing Center for Infectious Disease"/>
            <person name="Wu L."/>
            <person name="Ma J."/>
        </authorList>
    </citation>
    <scope>NUCLEOTIDE SEQUENCE [LARGE SCALE GENOMIC DNA]</scope>
    <source>
        <strain evidence="2">JCM 17250</strain>
    </source>
</reference>
<comment type="caution">
    <text evidence="1">The sequence shown here is derived from an EMBL/GenBank/DDBJ whole genome shotgun (WGS) entry which is preliminary data.</text>
</comment>
<dbReference type="PROSITE" id="PS51257">
    <property type="entry name" value="PROKAR_LIPOPROTEIN"/>
    <property type="match status" value="1"/>
</dbReference>
<gene>
    <name evidence="1" type="ORF">GCM10022410_04340</name>
</gene>
<dbReference type="InterPro" id="IPR032208">
    <property type="entry name" value="DUF5027"/>
</dbReference>
<evidence type="ECO:0000313" key="1">
    <source>
        <dbReference type="EMBL" id="GAA4060360.1"/>
    </source>
</evidence>
<dbReference type="RefSeq" id="WP_344909873.1">
    <property type="nucleotide sequence ID" value="NZ_BAABDL010000019.1"/>
</dbReference>
<sequence length="257" mass="29304">MNLKKIIPSLFLCLMVTLLVACSYREFEDSIRNQLNNEDEEMYQNEAKIPEQPVEDQGAENAEDVLYFIGDTISFINDLGTVDYTLNAVQISENSNEVDLKKTDFDLLGYHYIGEDGSIDEHYKLVTVDVTIKNIDYTDYALKTDFEYSTEADSDRDIPLLFIEYLIGFKEGIEDPNGPFTIEASYFGGHTPIEDDPKGYYQFLLAHGEEVEVTVGWLVPADQLNVEPLYYIIGYSGHIENQLYFQLTENGEVIMGD</sequence>
<accession>A0ABP7V6Q6</accession>
<dbReference type="Proteomes" id="UP001501734">
    <property type="component" value="Unassembled WGS sequence"/>
</dbReference>
<name>A0ABP7V6Q6_9BACI</name>
<evidence type="ECO:0008006" key="3">
    <source>
        <dbReference type="Google" id="ProtNLM"/>
    </source>
</evidence>